<keyword evidence="4" id="KW-1185">Reference proteome</keyword>
<dbReference type="Pfam" id="PF00583">
    <property type="entry name" value="Acetyltransf_1"/>
    <property type="match status" value="1"/>
</dbReference>
<protein>
    <submittedName>
        <fullName evidence="3">GNAT family N-acetyltransferase</fullName>
    </submittedName>
</protein>
<organism evidence="3 4">
    <name type="scientific">Lipingzhangella rawalii</name>
    <dbReference type="NCBI Taxonomy" id="2055835"/>
    <lineage>
        <taxon>Bacteria</taxon>
        <taxon>Bacillati</taxon>
        <taxon>Actinomycetota</taxon>
        <taxon>Actinomycetes</taxon>
        <taxon>Streptosporangiales</taxon>
        <taxon>Nocardiopsidaceae</taxon>
        <taxon>Lipingzhangella</taxon>
    </lineage>
</organism>
<name>A0ABU2H0R2_9ACTN</name>
<gene>
    <name evidence="3" type="ORF">RIF23_01105</name>
</gene>
<dbReference type="Proteomes" id="UP001250214">
    <property type="component" value="Unassembled WGS sequence"/>
</dbReference>
<dbReference type="SUPFAM" id="SSF55729">
    <property type="entry name" value="Acyl-CoA N-acyltransferases (Nat)"/>
    <property type="match status" value="1"/>
</dbReference>
<dbReference type="InterPro" id="IPR016181">
    <property type="entry name" value="Acyl_CoA_acyltransferase"/>
</dbReference>
<sequence length="168" mass="18237">MLVRCARPHELPAAGDLRVTTYVGQGLVDPDSPYIPTLRSLGEDGEGQVLVAVDEDDILGTATLMGYRPDSEVARTPDEVELRALAVSPRAQGHGIGRLLLEAVLRRAEAAAARAIVLSTQSNMVTAQRMYQKAGFVRAPERDWTPGRGIQLLAYRLPLSSSFSNRAR</sequence>
<keyword evidence="1" id="KW-0808">Transferase</keyword>
<dbReference type="CDD" id="cd04301">
    <property type="entry name" value="NAT_SF"/>
    <property type="match status" value="1"/>
</dbReference>
<evidence type="ECO:0000256" key="1">
    <source>
        <dbReference type="ARBA" id="ARBA00022679"/>
    </source>
</evidence>
<accession>A0ABU2H0R2</accession>
<comment type="caution">
    <text evidence="3">The sequence shown here is derived from an EMBL/GenBank/DDBJ whole genome shotgun (WGS) entry which is preliminary data.</text>
</comment>
<dbReference type="RefSeq" id="WP_310910396.1">
    <property type="nucleotide sequence ID" value="NZ_JAVLVT010000001.1"/>
</dbReference>
<dbReference type="PANTHER" id="PTHR13947:SF37">
    <property type="entry name" value="LD18367P"/>
    <property type="match status" value="1"/>
</dbReference>
<dbReference type="Gene3D" id="3.40.630.30">
    <property type="match status" value="1"/>
</dbReference>
<feature type="domain" description="N-acetyltransferase" evidence="2">
    <location>
        <begin position="1"/>
        <end position="160"/>
    </location>
</feature>
<evidence type="ECO:0000313" key="3">
    <source>
        <dbReference type="EMBL" id="MDS1268886.1"/>
    </source>
</evidence>
<dbReference type="PROSITE" id="PS51186">
    <property type="entry name" value="GNAT"/>
    <property type="match status" value="1"/>
</dbReference>
<reference evidence="4" key="1">
    <citation type="submission" date="2023-07" db="EMBL/GenBank/DDBJ databases">
        <title>Novel species in the genus Lipingzhangella isolated from Sambhar Salt Lake.</title>
        <authorList>
            <person name="Jiya N."/>
            <person name="Kajale S."/>
            <person name="Sharma A."/>
        </authorList>
    </citation>
    <scope>NUCLEOTIDE SEQUENCE [LARGE SCALE GENOMIC DNA]</scope>
    <source>
        <strain evidence="4">LS1_29</strain>
    </source>
</reference>
<dbReference type="InterPro" id="IPR050769">
    <property type="entry name" value="NAT_camello-type"/>
</dbReference>
<dbReference type="InterPro" id="IPR000182">
    <property type="entry name" value="GNAT_dom"/>
</dbReference>
<dbReference type="PANTHER" id="PTHR13947">
    <property type="entry name" value="GNAT FAMILY N-ACETYLTRANSFERASE"/>
    <property type="match status" value="1"/>
</dbReference>
<dbReference type="EMBL" id="JAVLVT010000001">
    <property type="protein sequence ID" value="MDS1268886.1"/>
    <property type="molecule type" value="Genomic_DNA"/>
</dbReference>
<evidence type="ECO:0000313" key="4">
    <source>
        <dbReference type="Proteomes" id="UP001250214"/>
    </source>
</evidence>
<proteinExistence type="predicted"/>
<evidence type="ECO:0000259" key="2">
    <source>
        <dbReference type="PROSITE" id="PS51186"/>
    </source>
</evidence>